<evidence type="ECO:0000313" key="1">
    <source>
        <dbReference type="EMBL" id="QCD46991.1"/>
    </source>
</evidence>
<dbReference type="Proteomes" id="UP000502377">
    <property type="component" value="Chromosome"/>
</dbReference>
<accession>A0A6G5QMX8</accession>
<organism evidence="1 2">
    <name type="scientific">Campylobacter rectus</name>
    <name type="common">Wolinella recta</name>
    <dbReference type="NCBI Taxonomy" id="203"/>
    <lineage>
        <taxon>Bacteria</taxon>
        <taxon>Pseudomonadati</taxon>
        <taxon>Campylobacterota</taxon>
        <taxon>Epsilonproteobacteria</taxon>
        <taxon>Campylobacterales</taxon>
        <taxon>Campylobacteraceae</taxon>
        <taxon>Campylobacter</taxon>
    </lineage>
</organism>
<evidence type="ECO:0000313" key="2">
    <source>
        <dbReference type="Proteomes" id="UP000502377"/>
    </source>
</evidence>
<name>A0A6G5QMX8_CAMRE</name>
<reference evidence="1 2" key="1">
    <citation type="submission" date="2016-07" db="EMBL/GenBank/DDBJ databases">
        <title>Comparative genomics of the Campylobacter concisus group.</title>
        <authorList>
            <person name="Miller W.G."/>
            <person name="Yee E."/>
            <person name="Chapman M.H."/>
            <person name="Huynh S."/>
            <person name="Bono J.L."/>
            <person name="On S.L.W."/>
            <person name="StLeger J."/>
            <person name="Foster G."/>
            <person name="Parker C.T."/>
        </authorList>
    </citation>
    <scope>NUCLEOTIDE SEQUENCE [LARGE SCALE GENOMIC DNA]</scope>
    <source>
        <strain evidence="1 2">ATCC 33238</strain>
    </source>
</reference>
<dbReference type="KEGG" id="crx:CRECT_1337"/>
<gene>
    <name evidence="1" type="ORF">CRECT_1337</name>
</gene>
<proteinExistence type="predicted"/>
<dbReference type="InterPro" id="IPR010767">
    <property type="entry name" value="Phage_CGC-2007_Cje0229"/>
</dbReference>
<sequence length="122" mass="14143">MSLNVTPLCENRYELTRDFEILGITIPKGYKTNGANIPRIFYIFYPPFIPKYLKAIVLHDYLCDLSDQTIPNDKFKSKSEGFKFADLKLKEALRECGAGAFTQNLFYICVRIYHKLKYGGEK</sequence>
<dbReference type="EMBL" id="CP012543">
    <property type="protein sequence ID" value="QCD46991.1"/>
    <property type="molecule type" value="Genomic_DNA"/>
</dbReference>
<protein>
    <submittedName>
        <fullName evidence="1">Putative DUF1353 domain protein</fullName>
    </submittedName>
</protein>
<dbReference type="RefSeq" id="WP_002944594.1">
    <property type="nucleotide sequence ID" value="NZ_CP012543.1"/>
</dbReference>
<dbReference type="Pfam" id="PF07087">
    <property type="entry name" value="DUF1353"/>
    <property type="match status" value="1"/>
</dbReference>
<dbReference type="AlphaFoldDB" id="A0A6G5QMX8"/>